<evidence type="ECO:0000256" key="1">
    <source>
        <dbReference type="ARBA" id="ARBA00004651"/>
    </source>
</evidence>
<evidence type="ECO:0000256" key="4">
    <source>
        <dbReference type="ARBA" id="ARBA00022989"/>
    </source>
</evidence>
<feature type="transmembrane region" description="Helical" evidence="6">
    <location>
        <begin position="149"/>
        <end position="170"/>
    </location>
</feature>
<dbReference type="EMBL" id="JZEE01000051">
    <property type="protein sequence ID" value="KJK68218.1"/>
    <property type="molecule type" value="Genomic_DNA"/>
</dbReference>
<reference evidence="8 9" key="1">
    <citation type="submission" date="2015-02" db="EMBL/GenBank/DDBJ databases">
        <title>Draft genome sequence of Aspergillus parasiticus SU-1.</title>
        <authorList>
            <person name="Yu J."/>
            <person name="Fedorova N."/>
            <person name="Yin Y."/>
            <person name="Losada L."/>
            <person name="Zafar N."/>
            <person name="Taujale R."/>
            <person name="Ehrlich K.C."/>
            <person name="Bhatnagar D."/>
            <person name="Cleveland T.E."/>
            <person name="Bennett J.W."/>
            <person name="Nierman W.C."/>
        </authorList>
    </citation>
    <scope>NUCLEOTIDE SEQUENCE [LARGE SCALE GENOMIC DNA]</scope>
    <source>
        <strain evidence="9">ATCC 56775 / NRRL 5862 / SRRC 143 / SU-1</strain>
    </source>
</reference>
<dbReference type="PANTHER" id="PTHR34187">
    <property type="entry name" value="FGR18P"/>
    <property type="match status" value="1"/>
</dbReference>
<feature type="domain" description="DUF202" evidence="7">
    <location>
        <begin position="21"/>
        <end position="138"/>
    </location>
</feature>
<evidence type="ECO:0000313" key="8">
    <source>
        <dbReference type="EMBL" id="KJK68218.1"/>
    </source>
</evidence>
<keyword evidence="2" id="KW-1003">Cell membrane</keyword>
<name>A0A0F0IQQ1_ASPPU</name>
<dbReference type="AlphaFoldDB" id="A0A0F0IQQ1"/>
<comment type="caution">
    <text evidence="8">The sequence shown here is derived from an EMBL/GenBank/DDBJ whole genome shotgun (WGS) entry which is preliminary data.</text>
</comment>
<keyword evidence="4 6" id="KW-1133">Transmembrane helix</keyword>
<dbReference type="PANTHER" id="PTHR34187:SF2">
    <property type="entry name" value="DUF202 DOMAIN-CONTAINING PROTEIN"/>
    <property type="match status" value="1"/>
</dbReference>
<evidence type="ECO:0000256" key="3">
    <source>
        <dbReference type="ARBA" id="ARBA00022692"/>
    </source>
</evidence>
<accession>A0A0F0IQQ1</accession>
<dbReference type="OrthoDB" id="199599at2759"/>
<protein>
    <recommendedName>
        <fullName evidence="7">DUF202 domain-containing protein</fullName>
    </recommendedName>
</protein>
<sequence>MFSLWRRILPKRVANTGSQLRDHQANERTFLSWTRMGLGFAAMALALGRLDAVDRMLSSSLSSSKLNLVVGSENATATVAATPAPVQSDDTSHNTSQDHPSSLLFFNHNGGFSATTFCQAISVWSFGYGIFRYLSVRKSLLKGQFTPAIWGPVLMTTGCLGVFGTMGMWVEQKNASRMAKQGS</sequence>
<evidence type="ECO:0000256" key="2">
    <source>
        <dbReference type="ARBA" id="ARBA00022475"/>
    </source>
</evidence>
<keyword evidence="5 6" id="KW-0472">Membrane</keyword>
<comment type="subcellular location">
    <subcellularLocation>
        <location evidence="1">Cell membrane</location>
        <topology evidence="1">Multi-pass membrane protein</topology>
    </subcellularLocation>
</comment>
<gene>
    <name evidence="8" type="ORF">P875_00076255</name>
</gene>
<evidence type="ECO:0000313" key="9">
    <source>
        <dbReference type="Proteomes" id="UP000033540"/>
    </source>
</evidence>
<dbReference type="GO" id="GO:0005886">
    <property type="term" value="C:plasma membrane"/>
    <property type="evidence" value="ECO:0007669"/>
    <property type="project" value="UniProtKB-SubCell"/>
</dbReference>
<feature type="transmembrane region" description="Helical" evidence="6">
    <location>
        <begin position="30"/>
        <end position="50"/>
    </location>
</feature>
<dbReference type="Pfam" id="PF02656">
    <property type="entry name" value="DUF202"/>
    <property type="match status" value="1"/>
</dbReference>
<evidence type="ECO:0000256" key="5">
    <source>
        <dbReference type="ARBA" id="ARBA00023136"/>
    </source>
</evidence>
<keyword evidence="3 6" id="KW-0812">Transmembrane</keyword>
<dbReference type="Proteomes" id="UP000033540">
    <property type="component" value="Unassembled WGS sequence"/>
</dbReference>
<proteinExistence type="predicted"/>
<dbReference type="InterPro" id="IPR052053">
    <property type="entry name" value="IM_YidH-like"/>
</dbReference>
<organism evidence="8 9">
    <name type="scientific">Aspergillus parasiticus (strain ATCC 56775 / NRRL 5862 / SRRC 143 / SU-1)</name>
    <dbReference type="NCBI Taxonomy" id="1403190"/>
    <lineage>
        <taxon>Eukaryota</taxon>
        <taxon>Fungi</taxon>
        <taxon>Dikarya</taxon>
        <taxon>Ascomycota</taxon>
        <taxon>Pezizomycotina</taxon>
        <taxon>Eurotiomycetes</taxon>
        <taxon>Eurotiomycetidae</taxon>
        <taxon>Eurotiales</taxon>
        <taxon>Aspergillaceae</taxon>
        <taxon>Aspergillus</taxon>
        <taxon>Aspergillus subgen. Circumdati</taxon>
    </lineage>
</organism>
<evidence type="ECO:0000256" key="6">
    <source>
        <dbReference type="SAM" id="Phobius"/>
    </source>
</evidence>
<dbReference type="InterPro" id="IPR003807">
    <property type="entry name" value="DUF202"/>
</dbReference>
<evidence type="ECO:0000259" key="7">
    <source>
        <dbReference type="Pfam" id="PF02656"/>
    </source>
</evidence>